<dbReference type="InterPro" id="IPR012337">
    <property type="entry name" value="RNaseH-like_sf"/>
</dbReference>
<keyword evidence="2" id="KW-1185">Reference proteome</keyword>
<dbReference type="VEuPathDB" id="FungiDB:FUN_016650"/>
<proteinExistence type="predicted"/>
<organism evidence="1 2">
    <name type="scientific">Rhizophagus irregularis</name>
    <dbReference type="NCBI Taxonomy" id="588596"/>
    <lineage>
        <taxon>Eukaryota</taxon>
        <taxon>Fungi</taxon>
        <taxon>Fungi incertae sedis</taxon>
        <taxon>Mucoromycota</taxon>
        <taxon>Glomeromycotina</taxon>
        <taxon>Glomeromycetes</taxon>
        <taxon>Glomerales</taxon>
        <taxon>Glomeraceae</taxon>
        <taxon>Rhizophagus</taxon>
    </lineage>
</organism>
<dbReference type="VEuPathDB" id="FungiDB:RhiirA1_401141"/>
<dbReference type="AlphaFoldDB" id="A0A2I1HAC6"/>
<evidence type="ECO:0008006" key="3">
    <source>
        <dbReference type="Google" id="ProtNLM"/>
    </source>
</evidence>
<gene>
    <name evidence="1" type="ORF">RhiirA4_427807</name>
</gene>
<comment type="caution">
    <text evidence="1">The sequence shown here is derived from an EMBL/GenBank/DDBJ whole genome shotgun (WGS) entry which is preliminary data.</text>
</comment>
<dbReference type="EMBL" id="LLXI01001977">
    <property type="protein sequence ID" value="PKY55828.1"/>
    <property type="molecule type" value="Genomic_DNA"/>
</dbReference>
<dbReference type="VEuPathDB" id="FungiDB:RhiirFUN_014854"/>
<dbReference type="SUPFAM" id="SSF53098">
    <property type="entry name" value="Ribonuclease H-like"/>
    <property type="match status" value="1"/>
</dbReference>
<accession>A0A2I1HAC6</accession>
<sequence>MAQAISTISIQNLNFKQKCIAIFNKRWKEFDINIYMLAFFLHPKYRAYCFQQNIFKSIIMKEAVNIWKNQNEDDPFDDPYVEGISTPINWWTSVELKKGEDPIKKLALRMHGIMPHNADCERVFSILGWFLSKRRTKIDIKRLQAMAQMHSYLIMNAKSELKFINDEITLEELDETLNEVASSINNGIDLFDDNNLEVNFENINEIEETVDLEGINNQELEVINFIDLSTSLLNNNNKENEKEDEINFLLF</sequence>
<evidence type="ECO:0000313" key="1">
    <source>
        <dbReference type="EMBL" id="PKY55828.1"/>
    </source>
</evidence>
<evidence type="ECO:0000313" key="2">
    <source>
        <dbReference type="Proteomes" id="UP000234323"/>
    </source>
</evidence>
<protein>
    <recommendedName>
        <fullName evidence="3">HAT C-terminal dimerisation domain-containing protein</fullName>
    </recommendedName>
</protein>
<dbReference type="Proteomes" id="UP000234323">
    <property type="component" value="Unassembled WGS sequence"/>
</dbReference>
<name>A0A2I1HAC6_9GLOM</name>
<reference evidence="1 2" key="1">
    <citation type="submission" date="2015-10" db="EMBL/GenBank/DDBJ databases">
        <title>Genome analyses suggest a sexual origin of heterokaryosis in a supposedly ancient asexual fungus.</title>
        <authorList>
            <person name="Ropars J."/>
            <person name="Sedzielewska K."/>
            <person name="Noel J."/>
            <person name="Charron P."/>
            <person name="Farinelli L."/>
            <person name="Marton T."/>
            <person name="Kruger M."/>
            <person name="Pelin A."/>
            <person name="Brachmann A."/>
            <person name="Corradi N."/>
        </authorList>
    </citation>
    <scope>NUCLEOTIDE SEQUENCE [LARGE SCALE GENOMIC DNA]</scope>
    <source>
        <strain evidence="1 2">A4</strain>
    </source>
</reference>